<dbReference type="InterPro" id="IPR049713">
    <property type="entry name" value="Pr6Pr-like"/>
</dbReference>
<feature type="transmembrane region" description="Helical" evidence="1">
    <location>
        <begin position="49"/>
        <end position="69"/>
    </location>
</feature>
<evidence type="ECO:0000256" key="1">
    <source>
        <dbReference type="SAM" id="Phobius"/>
    </source>
</evidence>
<protein>
    <recommendedName>
        <fullName evidence="4">Integral membrane protein</fullName>
    </recommendedName>
</protein>
<reference evidence="2 3" key="1">
    <citation type="journal article" date="2013" name="J. Mol. Microbiol. Biotechnol.">
        <title>Analysis of the Complete Genomes of Acholeplasma brassicae , A. palmae and A. laidlawii and Their Comparison to the Obligate Parasites from ' Candidatus Phytoplasma'.</title>
        <authorList>
            <person name="Kube M."/>
            <person name="Siewert C."/>
            <person name="Migdoll A.M."/>
            <person name="Duduk B."/>
            <person name="Holz S."/>
            <person name="Rabus R."/>
            <person name="Seemuller E."/>
            <person name="Mitrovic J."/>
            <person name="Muller I."/>
            <person name="Buttner C."/>
            <person name="Reinhardt R."/>
        </authorList>
    </citation>
    <scope>NUCLEOTIDE SEQUENCE [LARGE SCALE GENOMIC DNA]</scope>
    <source>
        <strain evidence="2 3">J233</strain>
    </source>
</reference>
<dbReference type="NCBIfam" id="NF038065">
    <property type="entry name" value="Pr6Pr"/>
    <property type="match status" value="1"/>
</dbReference>
<gene>
    <name evidence="2" type="ORF">BN85407580</name>
</gene>
<dbReference type="HOGENOM" id="CLU_1307891_0_0_14"/>
<dbReference type="Proteomes" id="UP000032740">
    <property type="component" value="Chromosome"/>
</dbReference>
<accession>U4KPW1</accession>
<dbReference type="EMBL" id="FO681347">
    <property type="protein sequence ID" value="CCV64335.1"/>
    <property type="molecule type" value="Genomic_DNA"/>
</dbReference>
<dbReference type="KEGG" id="apal:BN85407580"/>
<evidence type="ECO:0008006" key="4">
    <source>
        <dbReference type="Google" id="ProtNLM"/>
    </source>
</evidence>
<feature type="transmembrane region" description="Helical" evidence="1">
    <location>
        <begin position="18"/>
        <end position="37"/>
    </location>
</feature>
<feature type="transmembrane region" description="Helical" evidence="1">
    <location>
        <begin position="76"/>
        <end position="98"/>
    </location>
</feature>
<keyword evidence="1" id="KW-1133">Transmembrane helix</keyword>
<evidence type="ECO:0000313" key="3">
    <source>
        <dbReference type="Proteomes" id="UP000032740"/>
    </source>
</evidence>
<dbReference type="STRING" id="1318466.BN85407580"/>
<keyword evidence="1" id="KW-0812">Transmembrane</keyword>
<feature type="transmembrane region" description="Helical" evidence="1">
    <location>
        <begin position="142"/>
        <end position="161"/>
    </location>
</feature>
<sequence length="214" mass="24284">MKTGQTIHKIRTNNLTRYIIVGTILFFAALGVLLSLIDSITHNKPLDMIAYFTNQSNILVVVVLSLYFFNKQDEKWYRILSIVALVDILMTGLIYHFVINGIANIGNMSFNGQLVHTITPLLFPVFYYLLVKGVVTFKQLSFALVHPLIYFSFFMIFGGLIKWYPYDFLNPTLPNKSLGSVAAFSLGILLPIILVFTLVLATLKNLIEKRQTNL</sequence>
<proteinExistence type="predicted"/>
<feature type="transmembrane region" description="Helical" evidence="1">
    <location>
        <begin position="181"/>
        <end position="203"/>
    </location>
</feature>
<dbReference type="RefSeq" id="WP_026659049.1">
    <property type="nucleotide sequence ID" value="NC_022538.1"/>
</dbReference>
<evidence type="ECO:0000313" key="2">
    <source>
        <dbReference type="EMBL" id="CCV64335.1"/>
    </source>
</evidence>
<dbReference type="AlphaFoldDB" id="U4KPW1"/>
<name>U4KPW1_ALTPJ</name>
<organism evidence="2 3">
    <name type="scientific">Alteracholeplasma palmae (strain ATCC 49389 / J233)</name>
    <name type="common">Acholeplasma palmae</name>
    <dbReference type="NCBI Taxonomy" id="1318466"/>
    <lineage>
        <taxon>Bacteria</taxon>
        <taxon>Bacillati</taxon>
        <taxon>Mycoplasmatota</taxon>
        <taxon>Mollicutes</taxon>
        <taxon>Acholeplasmatales</taxon>
        <taxon>Acholeplasmataceae</taxon>
        <taxon>Acholeplasma</taxon>
    </lineage>
</organism>
<keyword evidence="3" id="KW-1185">Reference proteome</keyword>
<feature type="transmembrane region" description="Helical" evidence="1">
    <location>
        <begin position="110"/>
        <end position="130"/>
    </location>
</feature>
<dbReference type="OrthoDB" id="9809977at2"/>
<keyword evidence="1" id="KW-0472">Membrane</keyword>